<dbReference type="Proteomes" id="UP001327560">
    <property type="component" value="Chromosome 2"/>
</dbReference>
<evidence type="ECO:0000313" key="1">
    <source>
        <dbReference type="EMBL" id="WOK99737.1"/>
    </source>
</evidence>
<evidence type="ECO:0000313" key="2">
    <source>
        <dbReference type="Proteomes" id="UP001327560"/>
    </source>
</evidence>
<dbReference type="EMBL" id="CP136891">
    <property type="protein sequence ID" value="WOK99737.1"/>
    <property type="molecule type" value="Genomic_DNA"/>
</dbReference>
<accession>A0AAQ3K2X8</accession>
<name>A0AAQ3K2X8_9LILI</name>
<organism evidence="1 2">
    <name type="scientific">Canna indica</name>
    <name type="common">Indian-shot</name>
    <dbReference type="NCBI Taxonomy" id="4628"/>
    <lineage>
        <taxon>Eukaryota</taxon>
        <taxon>Viridiplantae</taxon>
        <taxon>Streptophyta</taxon>
        <taxon>Embryophyta</taxon>
        <taxon>Tracheophyta</taxon>
        <taxon>Spermatophyta</taxon>
        <taxon>Magnoliopsida</taxon>
        <taxon>Liliopsida</taxon>
        <taxon>Zingiberales</taxon>
        <taxon>Cannaceae</taxon>
        <taxon>Canna</taxon>
    </lineage>
</organism>
<keyword evidence="2" id="KW-1185">Reference proteome</keyword>
<proteinExistence type="predicted"/>
<sequence length="101" mass="11026">MPAILHCLASKGLKSTSGTCICLQSCIAWLVKIFGIWLMSIGCGVEAFAPRELRKDACECAVGPKVFKRISYVGISNAAWNIRKNAFQGNAKVWELVHEGL</sequence>
<protein>
    <submittedName>
        <fullName evidence="1">Uncharacterized protein</fullName>
    </submittedName>
</protein>
<reference evidence="1 2" key="1">
    <citation type="submission" date="2023-10" db="EMBL/GenBank/DDBJ databases">
        <title>Chromosome-scale genome assembly provides insights into flower coloration mechanisms of Canna indica.</title>
        <authorList>
            <person name="Li C."/>
        </authorList>
    </citation>
    <scope>NUCLEOTIDE SEQUENCE [LARGE SCALE GENOMIC DNA]</scope>
    <source>
        <tissue evidence="1">Flower</tissue>
    </source>
</reference>
<gene>
    <name evidence="1" type="ORF">Cni_G08449</name>
</gene>
<dbReference type="AlphaFoldDB" id="A0AAQ3K2X8"/>